<sequence length="61" mass="6786">MANVTGVTTFGRNTLCGFAILDDNFDRRIRMHTVRLGRSGPKREKADHYGDDGNCLCFHGA</sequence>
<evidence type="ECO:0000313" key="1">
    <source>
        <dbReference type="EMBL" id="SEP18191.1"/>
    </source>
</evidence>
<evidence type="ECO:0000313" key="2">
    <source>
        <dbReference type="Proteomes" id="UP000198893"/>
    </source>
</evidence>
<organism evidence="1 2">
    <name type="scientific">Salinihabitans flavidus</name>
    <dbReference type="NCBI Taxonomy" id="569882"/>
    <lineage>
        <taxon>Bacteria</taxon>
        <taxon>Pseudomonadati</taxon>
        <taxon>Pseudomonadota</taxon>
        <taxon>Alphaproteobacteria</taxon>
        <taxon>Rhodobacterales</taxon>
        <taxon>Roseobacteraceae</taxon>
        <taxon>Salinihabitans</taxon>
    </lineage>
</organism>
<dbReference type="AlphaFoldDB" id="A0A1H8VS14"/>
<dbReference type="EMBL" id="FODS01000033">
    <property type="protein sequence ID" value="SEP18191.1"/>
    <property type="molecule type" value="Genomic_DNA"/>
</dbReference>
<proteinExistence type="predicted"/>
<gene>
    <name evidence="1" type="ORF">SAMN04490248_13318</name>
</gene>
<keyword evidence="2" id="KW-1185">Reference proteome</keyword>
<name>A0A1H8VS14_9RHOB</name>
<protein>
    <submittedName>
        <fullName evidence="1">Uncharacterized protein</fullName>
    </submittedName>
</protein>
<dbReference type="Proteomes" id="UP000198893">
    <property type="component" value="Unassembled WGS sequence"/>
</dbReference>
<reference evidence="1 2" key="1">
    <citation type="submission" date="2016-10" db="EMBL/GenBank/DDBJ databases">
        <authorList>
            <person name="de Groot N.N."/>
        </authorList>
    </citation>
    <scope>NUCLEOTIDE SEQUENCE [LARGE SCALE GENOMIC DNA]</scope>
    <source>
        <strain evidence="1 2">DSM 27842</strain>
    </source>
</reference>
<accession>A0A1H8VS14</accession>
<dbReference type="STRING" id="569882.SAMN04490248_13318"/>